<dbReference type="Gene3D" id="1.10.10.1320">
    <property type="entry name" value="Anti-sigma factor, zinc-finger domain"/>
    <property type="match status" value="1"/>
</dbReference>
<dbReference type="InterPro" id="IPR012807">
    <property type="entry name" value="Anti-sigma_ChrR"/>
</dbReference>
<protein>
    <submittedName>
        <fullName evidence="2">ChrR family anti-sigma-E factor</fullName>
    </submittedName>
</protein>
<comment type="caution">
    <text evidence="2">The sequence shown here is derived from an EMBL/GenBank/DDBJ whole genome shotgun (WGS) entry which is preliminary data.</text>
</comment>
<dbReference type="Proteomes" id="UP001528411">
    <property type="component" value="Unassembled WGS sequence"/>
</dbReference>
<dbReference type="CDD" id="cd20301">
    <property type="entry name" value="cupin_ChrR"/>
    <property type="match status" value="1"/>
</dbReference>
<dbReference type="InterPro" id="IPR014710">
    <property type="entry name" value="RmlC-like_jellyroll"/>
</dbReference>
<name>A0ABT5FCI1_9GAMM</name>
<feature type="domain" description="ChrR-like cupin" evidence="1">
    <location>
        <begin position="144"/>
        <end position="205"/>
    </location>
</feature>
<dbReference type="InterPro" id="IPR025979">
    <property type="entry name" value="ChrR-like_cupin_dom"/>
</dbReference>
<dbReference type="InterPro" id="IPR041916">
    <property type="entry name" value="Anti_sigma_zinc_sf"/>
</dbReference>
<dbReference type="Gene3D" id="2.60.120.10">
    <property type="entry name" value="Jelly Rolls"/>
    <property type="match status" value="1"/>
</dbReference>
<evidence type="ECO:0000313" key="3">
    <source>
        <dbReference type="Proteomes" id="UP001528411"/>
    </source>
</evidence>
<gene>
    <name evidence="2" type="ORF">PN838_11370</name>
</gene>
<dbReference type="EMBL" id="JAQOMS010000002">
    <property type="protein sequence ID" value="MDC2889261.1"/>
    <property type="molecule type" value="Genomic_DNA"/>
</dbReference>
<dbReference type="NCBIfam" id="TIGR02451">
    <property type="entry name" value="anti_sig_ChrR"/>
    <property type="match status" value="1"/>
</dbReference>
<dbReference type="InterPro" id="IPR011051">
    <property type="entry name" value="RmlC_Cupin_sf"/>
</dbReference>
<dbReference type="SUPFAM" id="SSF51182">
    <property type="entry name" value="RmlC-like cupins"/>
    <property type="match status" value="1"/>
</dbReference>
<organism evidence="2 3">
    <name type="scientific">Psychrosphaera algicola</name>
    <dbReference type="NCBI Taxonomy" id="3023714"/>
    <lineage>
        <taxon>Bacteria</taxon>
        <taxon>Pseudomonadati</taxon>
        <taxon>Pseudomonadota</taxon>
        <taxon>Gammaproteobacteria</taxon>
        <taxon>Alteromonadales</taxon>
        <taxon>Pseudoalteromonadaceae</taxon>
        <taxon>Psychrosphaera</taxon>
    </lineage>
</organism>
<reference evidence="2 3" key="1">
    <citation type="submission" date="2023-01" db="EMBL/GenBank/DDBJ databases">
        <title>Psychrosphaera sp. nov., isolated from marine algae.</title>
        <authorList>
            <person name="Bayburt H."/>
            <person name="Choi B.J."/>
            <person name="Kim J.M."/>
            <person name="Choi D.G."/>
            <person name="Jeon C.O."/>
        </authorList>
    </citation>
    <scope>NUCLEOTIDE SEQUENCE [LARGE SCALE GENOMIC DNA]</scope>
    <source>
        <strain evidence="2 3">G1-22</strain>
    </source>
</reference>
<evidence type="ECO:0000313" key="2">
    <source>
        <dbReference type="EMBL" id="MDC2889261.1"/>
    </source>
</evidence>
<keyword evidence="3" id="KW-1185">Reference proteome</keyword>
<accession>A0ABT5FCI1</accession>
<evidence type="ECO:0000259" key="1">
    <source>
        <dbReference type="Pfam" id="PF12973"/>
    </source>
</evidence>
<sequence length="229" mass="25180">MINHHPSLDILQSYVKAELPASITVAVSLHVDMCATCKAIVDAKTAEVADVELATQDYVTDGEFETQMPSGTEPELDLENMLNAITQDDSLARMEPTAQKFFEAGNKTLPIPRALSNINFGDWLNLGKLSRSRMEIPDGNLRSSMLYIGAGGEVPHHTHNGFEITLILDGSFTDEMGSYGVGDFMWLNGEHKHQPETVEGCLCYTVVSDSLHFSHGVSRLLNPIGRLIY</sequence>
<dbReference type="RefSeq" id="WP_272180735.1">
    <property type="nucleotide sequence ID" value="NZ_JAQOMS010000002.1"/>
</dbReference>
<proteinExistence type="predicted"/>
<dbReference type="Pfam" id="PF12973">
    <property type="entry name" value="Cupin_7"/>
    <property type="match status" value="1"/>
</dbReference>